<reference evidence="2 3" key="1">
    <citation type="journal article" date="2015" name="Genome Announc.">
        <title>Expanding the biotechnology potential of lactobacilli through comparative genomics of 213 strains and associated genera.</title>
        <authorList>
            <person name="Sun Z."/>
            <person name="Harris H.M."/>
            <person name="McCann A."/>
            <person name="Guo C."/>
            <person name="Argimon S."/>
            <person name="Zhang W."/>
            <person name="Yang X."/>
            <person name="Jeffery I.B."/>
            <person name="Cooney J.C."/>
            <person name="Kagawa T.F."/>
            <person name="Liu W."/>
            <person name="Song Y."/>
            <person name="Salvetti E."/>
            <person name="Wrobel A."/>
            <person name="Rasinkangas P."/>
            <person name="Parkhill J."/>
            <person name="Rea M.C."/>
            <person name="O'Sullivan O."/>
            <person name="Ritari J."/>
            <person name="Douillard F.P."/>
            <person name="Paul Ross R."/>
            <person name="Yang R."/>
            <person name="Briner A.E."/>
            <person name="Felis G.E."/>
            <person name="de Vos W.M."/>
            <person name="Barrangou R."/>
            <person name="Klaenhammer T.R."/>
            <person name="Caufield P.W."/>
            <person name="Cui Y."/>
            <person name="Zhang H."/>
            <person name="O'Toole P.W."/>
        </authorList>
    </citation>
    <scope>NUCLEOTIDE SEQUENCE [LARGE SCALE GENOMIC DNA]</scope>
    <source>
        <strain evidence="2 3">DSM 14857</strain>
    </source>
</reference>
<dbReference type="Proteomes" id="UP000051647">
    <property type="component" value="Unassembled WGS sequence"/>
</dbReference>
<dbReference type="SUPFAM" id="SSF47413">
    <property type="entry name" value="lambda repressor-like DNA-binding domains"/>
    <property type="match status" value="1"/>
</dbReference>
<dbReference type="OrthoDB" id="1150409at2"/>
<dbReference type="PANTHER" id="PTHR37038">
    <property type="entry name" value="TRANSCRIPTIONAL REGULATOR-RELATED"/>
    <property type="match status" value="1"/>
</dbReference>
<evidence type="ECO:0000313" key="2">
    <source>
        <dbReference type="EMBL" id="KRL68510.1"/>
    </source>
</evidence>
<sequence length="295" mass="34194">MFLGNVIKEQRQKLHLNQQTLADGICTQAVISRIENQNISPSVEVLIQLCQKLSLTLNDLFSEFSKLPSKNLNLDKLNQIDDFIQNQKISEAEQLSDSIDIVNYSINNQAHYHFQLATIDYLQMNLDEAIFQYNLILQSLDHKSNKLWKFLALIGLAMIYQKRTDHDKVKYFIDTAEKIFNSIQAPNDNLYYYYLQAATQMISEMVNNHQFNHALELIPQLVVSHQGFLPTKYTDQLYYFSAYAKLNNNLGNQPTISHDLAMAIAFADYNQNQTLLDKIDQLMQQNHINQLNIKP</sequence>
<feature type="domain" description="HTH cro/C1-type" evidence="1">
    <location>
        <begin position="7"/>
        <end position="60"/>
    </location>
</feature>
<dbReference type="InterPro" id="IPR011990">
    <property type="entry name" value="TPR-like_helical_dom_sf"/>
</dbReference>
<proteinExistence type="predicted"/>
<dbReference type="PROSITE" id="PS50943">
    <property type="entry name" value="HTH_CROC1"/>
    <property type="match status" value="1"/>
</dbReference>
<dbReference type="AlphaFoldDB" id="A0A0R1SIW1"/>
<evidence type="ECO:0000313" key="3">
    <source>
        <dbReference type="Proteomes" id="UP000051647"/>
    </source>
</evidence>
<organism evidence="2 3">
    <name type="scientific">Companilactobacillus versmoldensis DSM 14857 = KCTC 3814</name>
    <dbReference type="NCBI Taxonomy" id="1423815"/>
    <lineage>
        <taxon>Bacteria</taxon>
        <taxon>Bacillati</taxon>
        <taxon>Bacillota</taxon>
        <taxon>Bacilli</taxon>
        <taxon>Lactobacillales</taxon>
        <taxon>Lactobacillaceae</taxon>
        <taxon>Companilactobacillus</taxon>
    </lineage>
</organism>
<comment type="caution">
    <text evidence="2">The sequence shown here is derived from an EMBL/GenBank/DDBJ whole genome shotgun (WGS) entry which is preliminary data.</text>
</comment>
<name>A0A0R1SIW1_9LACO</name>
<dbReference type="PANTHER" id="PTHR37038:SF14">
    <property type="entry name" value="TRANSCRIPTIONAL ACTIVATOR"/>
    <property type="match status" value="1"/>
</dbReference>
<dbReference type="InterPro" id="IPR053163">
    <property type="entry name" value="HTH-type_regulator_Rgg"/>
</dbReference>
<dbReference type="eggNOG" id="COG1396">
    <property type="taxonomic scope" value="Bacteria"/>
</dbReference>
<dbReference type="EMBL" id="AZFA01000001">
    <property type="protein sequence ID" value="KRL68510.1"/>
    <property type="molecule type" value="Genomic_DNA"/>
</dbReference>
<gene>
    <name evidence="2" type="ORF">FC27_GL000209</name>
</gene>
<dbReference type="CDD" id="cd00093">
    <property type="entry name" value="HTH_XRE"/>
    <property type="match status" value="1"/>
</dbReference>
<dbReference type="STRING" id="1423815.FC27_GL000209"/>
<dbReference type="GO" id="GO:0003677">
    <property type="term" value="F:DNA binding"/>
    <property type="evidence" value="ECO:0007669"/>
    <property type="project" value="InterPro"/>
</dbReference>
<evidence type="ECO:0000259" key="1">
    <source>
        <dbReference type="PROSITE" id="PS50943"/>
    </source>
</evidence>
<dbReference type="Gene3D" id="1.25.40.10">
    <property type="entry name" value="Tetratricopeptide repeat domain"/>
    <property type="match status" value="1"/>
</dbReference>
<protein>
    <submittedName>
        <fullName evidence="2">Helix-turn-helix domain-containing protein</fullName>
    </submittedName>
</protein>
<dbReference type="InterPro" id="IPR010982">
    <property type="entry name" value="Lambda_DNA-bd_dom_sf"/>
</dbReference>
<dbReference type="Pfam" id="PF01381">
    <property type="entry name" value="HTH_3"/>
    <property type="match status" value="1"/>
</dbReference>
<keyword evidence="3" id="KW-1185">Reference proteome</keyword>
<accession>A0A0R1SIW1</accession>
<dbReference type="InterPro" id="IPR001387">
    <property type="entry name" value="Cro/C1-type_HTH"/>
</dbReference>
<dbReference type="SMART" id="SM00530">
    <property type="entry name" value="HTH_XRE"/>
    <property type="match status" value="1"/>
</dbReference>
<dbReference type="RefSeq" id="WP_010623543.1">
    <property type="nucleotide sequence ID" value="NZ_AZFA01000001.1"/>
</dbReference>
<dbReference type="PATRIC" id="fig|1423815.3.peg.211"/>